<dbReference type="EMBL" id="LAZR01001203">
    <property type="protein sequence ID" value="KKN48782.1"/>
    <property type="molecule type" value="Genomic_DNA"/>
</dbReference>
<comment type="caution">
    <text evidence="1">The sequence shown here is derived from an EMBL/GenBank/DDBJ whole genome shotgun (WGS) entry which is preliminary data.</text>
</comment>
<dbReference type="InterPro" id="IPR029035">
    <property type="entry name" value="DHS-like_NAD/FAD-binding_dom"/>
</dbReference>
<proteinExistence type="predicted"/>
<dbReference type="SUPFAM" id="SSF52467">
    <property type="entry name" value="DHS-like NAD/FAD-binding domain"/>
    <property type="match status" value="1"/>
</dbReference>
<dbReference type="AlphaFoldDB" id="A0A0F9RGI0"/>
<sequence length="391" mass="45565">MQNVKSDYNSLYGKDFLDMWLNNFKKSYDYDYFKNLAEDIEKNISIKRQSTKNLLTKIIEAYETELLVLVLGAGVSVEYGLPSWDTLLQKLLLTSFQDQTAQDPKKSIVLAKLFTKVFSPNPLIAARYLSNHYKNITSNESNSFEKAVRSALYEQIKKNHKSELFDEITKLCVSPGKTPNLDSIITYNYDDILENHLKDTGVEVQYKSIHKNGVQPESGQLPIYHVHGYLPRRGRIIESSLVTLSEDVYHKQYSDIYSWNNMVQINKFRDKVCLFIGLSLTDPNLRRILDIANSQRGKNKSQHYALRRKYDRNVLREQLENILQQTPDIFDEKAKARLKLDETVKYLAQVIERFETQDDLSFGINTIWLDDYTYIPKILRSIRDKKSDLSL</sequence>
<protein>
    <submittedName>
        <fullName evidence="1">Uncharacterized protein</fullName>
    </submittedName>
</protein>
<organism evidence="1">
    <name type="scientific">marine sediment metagenome</name>
    <dbReference type="NCBI Taxonomy" id="412755"/>
    <lineage>
        <taxon>unclassified sequences</taxon>
        <taxon>metagenomes</taxon>
        <taxon>ecological metagenomes</taxon>
    </lineage>
</organism>
<gene>
    <name evidence="1" type="ORF">LCGC14_0649270</name>
</gene>
<evidence type="ECO:0000313" key="1">
    <source>
        <dbReference type="EMBL" id="KKN48782.1"/>
    </source>
</evidence>
<accession>A0A0F9RGI0</accession>
<dbReference type="Pfam" id="PF13289">
    <property type="entry name" value="SIR2_2"/>
    <property type="match status" value="1"/>
</dbReference>
<reference evidence="1" key="1">
    <citation type="journal article" date="2015" name="Nature">
        <title>Complex archaea that bridge the gap between prokaryotes and eukaryotes.</title>
        <authorList>
            <person name="Spang A."/>
            <person name="Saw J.H."/>
            <person name="Jorgensen S.L."/>
            <person name="Zaremba-Niedzwiedzka K."/>
            <person name="Martijn J."/>
            <person name="Lind A.E."/>
            <person name="van Eijk R."/>
            <person name="Schleper C."/>
            <person name="Guy L."/>
            <person name="Ettema T.J."/>
        </authorList>
    </citation>
    <scope>NUCLEOTIDE SEQUENCE</scope>
</reference>
<name>A0A0F9RGI0_9ZZZZ</name>